<evidence type="ECO:0000259" key="2">
    <source>
        <dbReference type="Pfam" id="PF06181"/>
    </source>
</evidence>
<name>A0A850HAX1_9SPHN</name>
<dbReference type="EMBL" id="JABWTA010000001">
    <property type="protein sequence ID" value="NVE94395.1"/>
    <property type="molecule type" value="Genomic_DNA"/>
</dbReference>
<keyword evidence="4" id="KW-1185">Reference proteome</keyword>
<evidence type="ECO:0000313" key="4">
    <source>
        <dbReference type="Proteomes" id="UP000546031"/>
    </source>
</evidence>
<accession>A0A850HAX1</accession>
<evidence type="ECO:0000256" key="1">
    <source>
        <dbReference type="SAM" id="Phobius"/>
    </source>
</evidence>
<dbReference type="InterPro" id="IPR010389">
    <property type="entry name" value="Urate_ox_N"/>
</dbReference>
<keyword evidence="1" id="KW-0472">Membrane</keyword>
<feature type="transmembrane region" description="Helical" evidence="1">
    <location>
        <begin position="39"/>
        <end position="58"/>
    </location>
</feature>
<keyword evidence="1" id="KW-0812">Transmembrane</keyword>
<organism evidence="3 4">
    <name type="scientific">Altererythrobacter lutimaris</name>
    <dbReference type="NCBI Taxonomy" id="2743979"/>
    <lineage>
        <taxon>Bacteria</taxon>
        <taxon>Pseudomonadati</taxon>
        <taxon>Pseudomonadota</taxon>
        <taxon>Alphaproteobacteria</taxon>
        <taxon>Sphingomonadales</taxon>
        <taxon>Erythrobacteraceae</taxon>
        <taxon>Altererythrobacter</taxon>
    </lineage>
</organism>
<sequence>MAKFFGNLHLVMLVGLLAAVATMFGFADTAMIDGNSIGRWLHLFFGVLWIGLLYYFNFVQVPSMPKIADEHKPAVTGTIAPSALFFFRWAALLTVVTGLWIAMINGYMVDALTFRGAGNVNLIGAGMWMALVMAFNVWFIIWPAQKKVLGIVEASAEEKAAAAPRALIASRLNTLLSIPMMWTMVSANLG</sequence>
<feature type="transmembrane region" description="Helical" evidence="1">
    <location>
        <begin position="7"/>
        <end position="27"/>
    </location>
</feature>
<protein>
    <submittedName>
        <fullName evidence="3">Urate hydroxylase PuuD</fullName>
    </submittedName>
</protein>
<dbReference type="PIRSF" id="PIRSF032086">
    <property type="entry name" value="UCP032086"/>
    <property type="match status" value="1"/>
</dbReference>
<keyword evidence="1" id="KW-1133">Transmembrane helix</keyword>
<comment type="caution">
    <text evidence="3">The sequence shown here is derived from an EMBL/GenBank/DDBJ whole genome shotgun (WGS) entry which is preliminary data.</text>
</comment>
<dbReference type="InterPro" id="IPR016988">
    <property type="entry name" value="UCP032086"/>
</dbReference>
<dbReference type="Proteomes" id="UP000546031">
    <property type="component" value="Unassembled WGS sequence"/>
</dbReference>
<feature type="transmembrane region" description="Helical" evidence="1">
    <location>
        <begin position="79"/>
        <end position="102"/>
    </location>
</feature>
<reference evidence="3 4" key="1">
    <citation type="submission" date="2020-06" db="EMBL/GenBank/DDBJ databases">
        <title>Altererythrobacter lutimaris sp. nov., a marine bacterium isolated from a tidal flat.</title>
        <authorList>
            <person name="Kim D."/>
            <person name="Yoo Y."/>
            <person name="Kim J.-J."/>
        </authorList>
    </citation>
    <scope>NUCLEOTIDE SEQUENCE [LARGE SCALE GENOMIC DNA]</scope>
    <source>
        <strain evidence="3 4">JGD-16</strain>
    </source>
</reference>
<gene>
    <name evidence="3" type="ORF">HUO12_05720</name>
</gene>
<dbReference type="AlphaFoldDB" id="A0A850HAX1"/>
<feature type="domain" description="Urate oxidase N-terminal" evidence="2">
    <location>
        <begin position="121"/>
        <end position="187"/>
    </location>
</feature>
<evidence type="ECO:0000313" key="3">
    <source>
        <dbReference type="EMBL" id="NVE94395.1"/>
    </source>
</evidence>
<feature type="transmembrane region" description="Helical" evidence="1">
    <location>
        <begin position="122"/>
        <end position="141"/>
    </location>
</feature>
<dbReference type="Pfam" id="PF06181">
    <property type="entry name" value="Urate_ox_N"/>
    <property type="match status" value="1"/>
</dbReference>
<dbReference type="RefSeq" id="WP_176272676.1">
    <property type="nucleotide sequence ID" value="NZ_JABWTA010000001.1"/>
</dbReference>
<proteinExistence type="predicted"/>